<dbReference type="Proteomes" id="UP000486903">
    <property type="component" value="Unassembled WGS sequence"/>
</dbReference>
<name>A0A6B4JKU1_CLOBO</name>
<dbReference type="EMBL" id="SXFB01000002">
    <property type="protein sequence ID" value="NFV25190.1"/>
    <property type="molecule type" value="Genomic_DNA"/>
</dbReference>
<protein>
    <submittedName>
        <fullName evidence="1">Uncharacterized protein</fullName>
    </submittedName>
</protein>
<organism evidence="1 2">
    <name type="scientific">Clostridium botulinum</name>
    <dbReference type="NCBI Taxonomy" id="1491"/>
    <lineage>
        <taxon>Bacteria</taxon>
        <taxon>Bacillati</taxon>
        <taxon>Bacillota</taxon>
        <taxon>Clostridia</taxon>
        <taxon>Eubacteriales</taxon>
        <taxon>Clostridiaceae</taxon>
        <taxon>Clostridium</taxon>
    </lineage>
</organism>
<proteinExistence type="predicted"/>
<sequence>MELKLKEVNEKINEIEEMINAIKSYANGESIKRNKYKDLPSKILNEKAEEYRLKLENLKNNATVMYNDMDYINSLINKAESKVDTTE</sequence>
<comment type="caution">
    <text evidence="1">The sequence shown here is derived from an EMBL/GenBank/DDBJ whole genome shotgun (WGS) entry which is preliminary data.</text>
</comment>
<reference evidence="1 2" key="1">
    <citation type="submission" date="2019-04" db="EMBL/GenBank/DDBJ databases">
        <title>Genome sequencing of Clostridium botulinum Groups I-IV and Clostridium butyricum.</title>
        <authorList>
            <person name="Brunt J."/>
            <person name="Van Vliet A.H.M."/>
            <person name="Stringer S.C."/>
            <person name="Carter A.T."/>
            <person name="Peck M.W."/>
        </authorList>
    </citation>
    <scope>NUCLEOTIDE SEQUENCE [LARGE SCALE GENOMIC DNA]</scope>
    <source>
        <strain evidence="1 2">BL81</strain>
    </source>
</reference>
<evidence type="ECO:0000313" key="1">
    <source>
        <dbReference type="EMBL" id="NFV25190.1"/>
    </source>
</evidence>
<dbReference type="AlphaFoldDB" id="A0A6B4JKU1"/>
<dbReference type="RefSeq" id="WP_003373599.1">
    <property type="nucleotide sequence ID" value="NZ_JACBBA010000002.1"/>
</dbReference>
<evidence type="ECO:0000313" key="2">
    <source>
        <dbReference type="Proteomes" id="UP000486903"/>
    </source>
</evidence>
<gene>
    <name evidence="1" type="ORF">FDG31_03255</name>
</gene>
<accession>A0A6B4JKU1</accession>